<dbReference type="EMBL" id="DF933818">
    <property type="protein sequence ID" value="GAM36948.1"/>
    <property type="molecule type" value="Genomic_DNA"/>
</dbReference>
<evidence type="ECO:0000313" key="2">
    <source>
        <dbReference type="EMBL" id="GAM36948.1"/>
    </source>
</evidence>
<feature type="compositionally biased region" description="Polar residues" evidence="1">
    <location>
        <begin position="204"/>
        <end position="216"/>
    </location>
</feature>
<comment type="caution">
    <text evidence="2">The sequence shown here is derived from an EMBL/GenBank/DDBJ whole genome shotgun (WGS) entry which is preliminary data.</text>
</comment>
<reference evidence="3" key="1">
    <citation type="journal article" date="2015" name="Genome Announc.">
        <title>Draft genome sequence of Talaromyces cellulolyticus strain Y-94, a source of lignocellulosic biomass-degrading enzymes.</title>
        <authorList>
            <person name="Fujii T."/>
            <person name="Koike H."/>
            <person name="Sawayama S."/>
            <person name="Yano S."/>
            <person name="Inoue H."/>
        </authorList>
    </citation>
    <scope>NUCLEOTIDE SEQUENCE [LARGE SCALE GENOMIC DNA]</scope>
    <source>
        <strain evidence="3">Y-94</strain>
    </source>
</reference>
<evidence type="ECO:0000313" key="3">
    <source>
        <dbReference type="Proteomes" id="UP000053095"/>
    </source>
</evidence>
<evidence type="ECO:0000256" key="1">
    <source>
        <dbReference type="SAM" id="MobiDB-lite"/>
    </source>
</evidence>
<name>A0A6V8H8E9_TALPI</name>
<organism evidence="2 3">
    <name type="scientific">Talaromyces pinophilus</name>
    <name type="common">Penicillium pinophilum</name>
    <dbReference type="NCBI Taxonomy" id="128442"/>
    <lineage>
        <taxon>Eukaryota</taxon>
        <taxon>Fungi</taxon>
        <taxon>Dikarya</taxon>
        <taxon>Ascomycota</taxon>
        <taxon>Pezizomycotina</taxon>
        <taxon>Eurotiomycetes</taxon>
        <taxon>Eurotiomycetidae</taxon>
        <taxon>Eurotiales</taxon>
        <taxon>Trichocomaceae</taxon>
        <taxon>Talaromyces</taxon>
        <taxon>Talaromyces sect. Talaromyces</taxon>
    </lineage>
</organism>
<feature type="compositionally biased region" description="Low complexity" evidence="1">
    <location>
        <begin position="217"/>
        <end position="229"/>
    </location>
</feature>
<sequence length="676" mass="74409">MVVHGTGISTAYHTEITSLEADERSRHDGRRYQIIRMADGSEFAFPAAPSVHEHEDPPLLRAADISLPPALRSPSYLNDSSWIYQPPGQPLDQPVEDNRWHVSDPVYEGRSGTESMPIFSTDTYPVNTPVDPQFREYSASDPGAQEYAESRSASGSRQRSGSWHESRRTSFEASSSAALADVSSQTRSSYHAPTNGAPTRPLTRPQSIDISTGNDETSVAPASTPTSTTIGRNVSAPTHLLDMAVSGKYSDLKIVLDSASGTFLSSTCNAHRVIISQSSVLSKILNCVTKPKATIQLIAAKSFSLPRGFEFALQRYYGLELITKDNVEDFARTALGEVGGYGLSDMLKKAAMDLVLCYGAAGAFLNQPDVVDAAFNLVLDLFDWSNLEAALRFGLYPGDFLLTYDNSSSTNGNHSRNISEASNNTSNTNTGTNTGTSTSNENNGNNSNSNSNSSKKKGKKNRRKKRLGKANKKLVLDNLNNEVVQKWAPKIASAAINFLVENLPSDFYFDRTGLSKDLQDRIPSHLREEYSIANRNPMLATLAFGEHPVPTPEANRASAILLALPFVRLREVIEEMRGRGRLTGDLIKAILQEREMRRVSALQARAQRVGDGQDDLDSMKELGYREFAVHIQTVEYPFGTDVEVIRHEYTLHREWRGYQPEGGSQSVIRKFGDQQS</sequence>
<proteinExistence type="predicted"/>
<dbReference type="Proteomes" id="UP000053095">
    <property type="component" value="Unassembled WGS sequence"/>
</dbReference>
<feature type="region of interest" description="Disordered" evidence="1">
    <location>
        <begin position="103"/>
        <end position="233"/>
    </location>
</feature>
<feature type="compositionally biased region" description="Low complexity" evidence="1">
    <location>
        <begin position="150"/>
        <end position="161"/>
    </location>
</feature>
<feature type="compositionally biased region" description="Basic residues" evidence="1">
    <location>
        <begin position="454"/>
        <end position="471"/>
    </location>
</feature>
<feature type="compositionally biased region" description="Low complexity" evidence="1">
    <location>
        <begin position="419"/>
        <end position="453"/>
    </location>
</feature>
<protein>
    <recommendedName>
        <fullName evidence="4">BTB domain-containing protein</fullName>
    </recommendedName>
</protein>
<accession>A0A6V8H8E9</accession>
<feature type="compositionally biased region" description="Low complexity" evidence="1">
    <location>
        <begin position="173"/>
        <end position="184"/>
    </location>
</feature>
<keyword evidence="3" id="KW-1185">Reference proteome</keyword>
<gene>
    <name evidence="2" type="ORF">TCE0_022f06447</name>
</gene>
<feature type="region of interest" description="Disordered" evidence="1">
    <location>
        <begin position="411"/>
        <end position="471"/>
    </location>
</feature>
<evidence type="ECO:0008006" key="4">
    <source>
        <dbReference type="Google" id="ProtNLM"/>
    </source>
</evidence>
<feature type="compositionally biased region" description="Polar residues" evidence="1">
    <location>
        <begin position="112"/>
        <end position="126"/>
    </location>
</feature>
<dbReference type="AlphaFoldDB" id="A0A6V8H8E9"/>